<dbReference type="GO" id="GO:0033617">
    <property type="term" value="P:mitochondrial respiratory chain complex IV assembly"/>
    <property type="evidence" value="ECO:0007669"/>
    <property type="project" value="TreeGrafter"/>
</dbReference>
<dbReference type="Pfam" id="PF14138">
    <property type="entry name" value="COX16"/>
    <property type="match status" value="1"/>
</dbReference>
<dbReference type="EMBL" id="AJVK01012889">
    <property type="status" value="NOT_ANNOTATED_CDS"/>
    <property type="molecule type" value="Genomic_DNA"/>
</dbReference>
<evidence type="ECO:0000256" key="8">
    <source>
        <dbReference type="ARBA" id="ARBA00023136"/>
    </source>
</evidence>
<evidence type="ECO:0000256" key="6">
    <source>
        <dbReference type="ARBA" id="ARBA00022989"/>
    </source>
</evidence>
<accession>A0A1B0D933</accession>
<evidence type="ECO:0000256" key="7">
    <source>
        <dbReference type="ARBA" id="ARBA00023128"/>
    </source>
</evidence>
<dbReference type="OrthoDB" id="5516033at2759"/>
<keyword evidence="10" id="KW-1185">Reference proteome</keyword>
<evidence type="ECO:0000256" key="4">
    <source>
        <dbReference type="ARBA" id="ARBA00022692"/>
    </source>
</evidence>
<evidence type="ECO:0000256" key="2">
    <source>
        <dbReference type="ARBA" id="ARBA00008370"/>
    </source>
</evidence>
<dbReference type="RefSeq" id="XP_055700461.1">
    <property type="nucleotide sequence ID" value="XM_055844486.1"/>
</dbReference>
<sequence length="97" mass="11498">MKKLWYQQKYFKYGLPFLILVTGGSFALKEFTTLRYEYSKNKQVSPAELEKLGVKMKKPGEVTLESEYEKIKALDIDSWDNKRGPRPWEENFPEKKS</sequence>
<evidence type="ECO:0000313" key="9">
    <source>
        <dbReference type="EnsemblMetazoa" id="PPAI004145-PA"/>
    </source>
</evidence>
<dbReference type="AlphaFoldDB" id="A0A1B0D933"/>
<comment type="similarity">
    <text evidence="2">Belongs to the COX16 family.</text>
</comment>
<dbReference type="VEuPathDB" id="VectorBase:PPAI004145"/>
<organism evidence="9 10">
    <name type="scientific">Phlebotomus papatasi</name>
    <name type="common">Sandfly</name>
    <dbReference type="NCBI Taxonomy" id="29031"/>
    <lineage>
        <taxon>Eukaryota</taxon>
        <taxon>Metazoa</taxon>
        <taxon>Ecdysozoa</taxon>
        <taxon>Arthropoda</taxon>
        <taxon>Hexapoda</taxon>
        <taxon>Insecta</taxon>
        <taxon>Pterygota</taxon>
        <taxon>Neoptera</taxon>
        <taxon>Endopterygota</taxon>
        <taxon>Diptera</taxon>
        <taxon>Nematocera</taxon>
        <taxon>Psychodoidea</taxon>
        <taxon>Psychodidae</taxon>
        <taxon>Phlebotomus</taxon>
        <taxon>Phlebotomus</taxon>
    </lineage>
</organism>
<dbReference type="EnsemblMetazoa" id="PPAI004145-RA">
    <property type="protein sequence ID" value="PPAI004145-PA"/>
    <property type="gene ID" value="PPAI004145"/>
</dbReference>
<keyword evidence="4" id="KW-0812">Transmembrane</keyword>
<evidence type="ECO:0000256" key="3">
    <source>
        <dbReference type="ARBA" id="ARBA00021814"/>
    </source>
</evidence>
<dbReference type="GO" id="GO:0005743">
    <property type="term" value="C:mitochondrial inner membrane"/>
    <property type="evidence" value="ECO:0007669"/>
    <property type="project" value="UniProtKB-SubCell"/>
</dbReference>
<dbReference type="PANTHER" id="PTHR17130:SF14">
    <property type="entry name" value="CYTOCHROME C OXIDASE ASSEMBLY PROTEIN COX16 HOMOLOG, MITOCHONDRIAL"/>
    <property type="match status" value="1"/>
</dbReference>
<keyword evidence="6" id="KW-1133">Transmembrane helix</keyword>
<dbReference type="GeneID" id="129800108"/>
<reference evidence="9" key="1">
    <citation type="submission" date="2022-08" db="UniProtKB">
        <authorList>
            <consortium name="EnsemblMetazoa"/>
        </authorList>
    </citation>
    <scope>IDENTIFICATION</scope>
    <source>
        <strain evidence="9">Israel</strain>
    </source>
</reference>
<keyword evidence="5" id="KW-0999">Mitochondrion inner membrane</keyword>
<dbReference type="PANTHER" id="PTHR17130">
    <property type="entry name" value="MITOCHONDRIAL OUTER MEMBRANE PROTEIN 25"/>
    <property type="match status" value="1"/>
</dbReference>
<dbReference type="Proteomes" id="UP000092462">
    <property type="component" value="Unassembled WGS sequence"/>
</dbReference>
<evidence type="ECO:0000256" key="1">
    <source>
        <dbReference type="ARBA" id="ARBA00004434"/>
    </source>
</evidence>
<evidence type="ECO:0000256" key="5">
    <source>
        <dbReference type="ARBA" id="ARBA00022792"/>
    </source>
</evidence>
<dbReference type="KEGG" id="ppap:129800108"/>
<evidence type="ECO:0000313" key="10">
    <source>
        <dbReference type="Proteomes" id="UP000092462"/>
    </source>
</evidence>
<dbReference type="InterPro" id="IPR020164">
    <property type="entry name" value="Cyt_c_Oxase_assmbl_COX16"/>
</dbReference>
<proteinExistence type="inferred from homology"/>
<keyword evidence="7" id="KW-0496">Mitochondrion</keyword>
<name>A0A1B0D933_PHLPP</name>
<keyword evidence="8" id="KW-0472">Membrane</keyword>
<dbReference type="VEuPathDB" id="VectorBase:PPAPM1_000046"/>
<protein>
    <recommendedName>
        <fullName evidence="3">Cytochrome c oxidase assembly protein COX16 homolog, mitochondrial</fullName>
    </recommendedName>
</protein>
<comment type="subcellular location">
    <subcellularLocation>
        <location evidence="1">Mitochondrion inner membrane</location>
        <topology evidence="1">Single-pass membrane protein</topology>
    </subcellularLocation>
</comment>